<sequence>MTATAAERRRALLEKIQTDGAEAAFAAALEVCLDRRAPAPARATCATTILRAGGYLNIKPEDGAPKEPHEMTAKELEARIAELRRATAGTVDENDQSGVFD</sequence>
<protein>
    <submittedName>
        <fullName evidence="2">Uncharacterized protein</fullName>
    </submittedName>
</protein>
<dbReference type="RefSeq" id="WP_127186657.1">
    <property type="nucleotide sequence ID" value="NZ_RZNJ01000001.1"/>
</dbReference>
<name>A0A433XKJ8_9HYPH</name>
<dbReference type="AlphaFoldDB" id="A0A433XKJ8"/>
<dbReference type="Proteomes" id="UP000281547">
    <property type="component" value="Unassembled WGS sequence"/>
</dbReference>
<accession>A0A433XKJ8</accession>
<dbReference type="OrthoDB" id="8404794at2"/>
<dbReference type="EMBL" id="RZNJ01000001">
    <property type="protein sequence ID" value="RUT34538.1"/>
    <property type="molecule type" value="Genomic_DNA"/>
</dbReference>
<proteinExistence type="predicted"/>
<organism evidence="2 3">
    <name type="scientific">Arsenicitalea aurantiaca</name>
    <dbReference type="NCBI Taxonomy" id="1783274"/>
    <lineage>
        <taxon>Bacteria</taxon>
        <taxon>Pseudomonadati</taxon>
        <taxon>Pseudomonadota</taxon>
        <taxon>Alphaproteobacteria</taxon>
        <taxon>Hyphomicrobiales</taxon>
        <taxon>Devosiaceae</taxon>
        <taxon>Arsenicitalea</taxon>
    </lineage>
</organism>
<keyword evidence="1" id="KW-0175">Coiled coil</keyword>
<feature type="coiled-coil region" evidence="1">
    <location>
        <begin position="66"/>
        <end position="93"/>
    </location>
</feature>
<evidence type="ECO:0000256" key="1">
    <source>
        <dbReference type="SAM" id="Coils"/>
    </source>
</evidence>
<keyword evidence="3" id="KW-1185">Reference proteome</keyword>
<evidence type="ECO:0000313" key="2">
    <source>
        <dbReference type="EMBL" id="RUT34538.1"/>
    </source>
</evidence>
<reference evidence="2 3" key="1">
    <citation type="journal article" date="2016" name="Int. J. Syst. Evol. Microbiol.">
        <title>Arsenicitalea aurantiaca gen. nov., sp. nov., a new member of the family Hyphomicrobiaceae, isolated from high-arsenic sediment.</title>
        <authorList>
            <person name="Mu Y."/>
            <person name="Zhou L."/>
            <person name="Zeng X.C."/>
            <person name="Liu L."/>
            <person name="Pan Y."/>
            <person name="Chen X."/>
            <person name="Wang J."/>
            <person name="Li S."/>
            <person name="Li W.J."/>
            <person name="Wang Y."/>
        </authorList>
    </citation>
    <scope>NUCLEOTIDE SEQUENCE [LARGE SCALE GENOMIC DNA]</scope>
    <source>
        <strain evidence="2 3">42-50</strain>
    </source>
</reference>
<evidence type="ECO:0000313" key="3">
    <source>
        <dbReference type="Proteomes" id="UP000281547"/>
    </source>
</evidence>
<gene>
    <name evidence="2" type="ORF">EMQ25_00820</name>
</gene>
<comment type="caution">
    <text evidence="2">The sequence shown here is derived from an EMBL/GenBank/DDBJ whole genome shotgun (WGS) entry which is preliminary data.</text>
</comment>